<feature type="compositionally biased region" description="Basic residues" evidence="1">
    <location>
        <begin position="463"/>
        <end position="474"/>
    </location>
</feature>
<dbReference type="InterPro" id="IPR001005">
    <property type="entry name" value="SANT/Myb"/>
</dbReference>
<feature type="compositionally biased region" description="Polar residues" evidence="1">
    <location>
        <begin position="586"/>
        <end position="595"/>
    </location>
</feature>
<feature type="domain" description="Myb-like" evidence="2">
    <location>
        <begin position="479"/>
        <end position="526"/>
    </location>
</feature>
<evidence type="ECO:0000259" key="2">
    <source>
        <dbReference type="PROSITE" id="PS50090"/>
    </source>
</evidence>
<dbReference type="PANTHER" id="PTHR47122:SF8">
    <property type="entry name" value="MYB-LIKE DOMAIN-CONTAINING PROTEIN"/>
    <property type="match status" value="1"/>
</dbReference>
<feature type="region of interest" description="Disordered" evidence="1">
    <location>
        <begin position="582"/>
        <end position="610"/>
    </location>
</feature>
<evidence type="ECO:0000313" key="4">
    <source>
        <dbReference type="EMBL" id="KAK9124217.1"/>
    </source>
</evidence>
<name>A0AAP0J0M8_9MAGN</name>
<reference evidence="4 5" key="1">
    <citation type="submission" date="2024-01" db="EMBL/GenBank/DDBJ databases">
        <title>Genome assemblies of Stephania.</title>
        <authorList>
            <person name="Yang L."/>
        </authorList>
    </citation>
    <scope>NUCLEOTIDE SEQUENCE [LARGE SCALE GENOMIC DNA]</scope>
    <source>
        <strain evidence="4">QJT</strain>
        <tissue evidence="4">Leaf</tissue>
    </source>
</reference>
<dbReference type="InterPro" id="IPR017930">
    <property type="entry name" value="Myb_dom"/>
</dbReference>
<dbReference type="AlphaFoldDB" id="A0AAP0J0M8"/>
<feature type="region of interest" description="Disordered" evidence="1">
    <location>
        <begin position="425"/>
        <end position="474"/>
    </location>
</feature>
<feature type="compositionally biased region" description="Basic residues" evidence="1">
    <location>
        <begin position="600"/>
        <end position="610"/>
    </location>
</feature>
<proteinExistence type="predicted"/>
<dbReference type="PANTHER" id="PTHR47122">
    <property type="entry name" value="MYB-LIKE DNA-BINDING DOMAIN CONTAINING PROTEIN, EXPRESSED"/>
    <property type="match status" value="1"/>
</dbReference>
<evidence type="ECO:0000256" key="1">
    <source>
        <dbReference type="SAM" id="MobiDB-lite"/>
    </source>
</evidence>
<organism evidence="4 5">
    <name type="scientific">Stephania japonica</name>
    <dbReference type="NCBI Taxonomy" id="461633"/>
    <lineage>
        <taxon>Eukaryota</taxon>
        <taxon>Viridiplantae</taxon>
        <taxon>Streptophyta</taxon>
        <taxon>Embryophyta</taxon>
        <taxon>Tracheophyta</taxon>
        <taxon>Spermatophyta</taxon>
        <taxon>Magnoliopsida</taxon>
        <taxon>Ranunculales</taxon>
        <taxon>Menispermaceae</taxon>
        <taxon>Menispermoideae</taxon>
        <taxon>Cissampelideae</taxon>
        <taxon>Stephania</taxon>
    </lineage>
</organism>
<dbReference type="InterPro" id="IPR009057">
    <property type="entry name" value="Homeodomain-like_sf"/>
</dbReference>
<dbReference type="Proteomes" id="UP001417504">
    <property type="component" value="Unassembled WGS sequence"/>
</dbReference>
<dbReference type="Pfam" id="PF00249">
    <property type="entry name" value="Myb_DNA-binding"/>
    <property type="match status" value="1"/>
</dbReference>
<dbReference type="SMART" id="SM00717">
    <property type="entry name" value="SANT"/>
    <property type="match status" value="1"/>
</dbReference>
<feature type="domain" description="HTH myb-type" evidence="3">
    <location>
        <begin position="471"/>
        <end position="530"/>
    </location>
</feature>
<dbReference type="SUPFAM" id="SSF46689">
    <property type="entry name" value="Homeodomain-like"/>
    <property type="match status" value="1"/>
</dbReference>
<dbReference type="Gene3D" id="1.10.246.220">
    <property type="match status" value="1"/>
</dbReference>
<accession>A0AAP0J0M8</accession>
<evidence type="ECO:0000313" key="5">
    <source>
        <dbReference type="Proteomes" id="UP001417504"/>
    </source>
</evidence>
<gene>
    <name evidence="4" type="ORF">Sjap_013819</name>
</gene>
<dbReference type="PROSITE" id="PS50090">
    <property type="entry name" value="MYB_LIKE"/>
    <property type="match status" value="1"/>
</dbReference>
<dbReference type="PROSITE" id="PS51294">
    <property type="entry name" value="HTH_MYB"/>
    <property type="match status" value="1"/>
</dbReference>
<sequence>MMNVLEGTPSTSSETSKTYKLVRVERDGSFIHASEDELNEVEHLLADPRNDKGFMDGVLCLDLENAGKGLTMDDFQGSVDCSQIKLNGGVLDSDTNLDGGEDSKYEFLDGMLHGVKEGDLLVSDDLANTCNDFLLDGEFSDKVADLDYGPCEGSDLGNLGLDSNCSLDMRYRDKNVVETLKSSTAIVVELESACDQNEFSTATVVVPESACDQNEFALQKMTIRELQEAFRSTFGRNTSVKDKQWLKRHITCGLQDLTEFDNVSCLSESGNYSNEGEGNMFCRSGDGFPLRIHRPSMSMPDIKTRPVYLEMEEMLPDRKVSVTSVLEVGSGAPGNLNMENRLGGGSLLQKRQRKPTRRYIEESSFLKPRSCGGRLELSITSSRDKRMLAKSHKRKAFGSTPLLYQQDSFDGSGIQAPFGLHVCKRRPKEETSTSEHDSEEYQYGFGSSPSESQDETSDDSVTRRRNGKGGGRRKHHRLWTLSEVMKLIDGVSQYGVGRWTEIKRLLFSSSAYRTSVDLKDKWRNLLRASGAQVKSKRQVEQGRKQATCPIPLAVLRRVNELAIIFPYPRERKSKFVNASEPVATPVASSPSTGPSNRCGRVTRQHRKNLA</sequence>
<comment type="caution">
    <text evidence="4">The sequence shown here is derived from an EMBL/GenBank/DDBJ whole genome shotgun (WGS) entry which is preliminary data.</text>
</comment>
<evidence type="ECO:0000259" key="3">
    <source>
        <dbReference type="PROSITE" id="PS51294"/>
    </source>
</evidence>
<feature type="compositionally biased region" description="Basic and acidic residues" evidence="1">
    <location>
        <begin position="427"/>
        <end position="436"/>
    </location>
</feature>
<keyword evidence="5" id="KW-1185">Reference proteome</keyword>
<dbReference type="EMBL" id="JBBNAE010000005">
    <property type="protein sequence ID" value="KAK9124217.1"/>
    <property type="molecule type" value="Genomic_DNA"/>
</dbReference>
<protein>
    <submittedName>
        <fullName evidence="4">Uncharacterized protein</fullName>
    </submittedName>
</protein>
<dbReference type="CDD" id="cd11660">
    <property type="entry name" value="SANT_TRF"/>
    <property type="match status" value="1"/>
</dbReference>